<feature type="compositionally biased region" description="Basic and acidic residues" evidence="1">
    <location>
        <begin position="57"/>
        <end position="66"/>
    </location>
</feature>
<sequence length="137" mass="15595">MEHWSEHSEHSELHVQTERPEPHIERPETPIDPRPGVDLELQPESDPPNEDPELQEWPEHHPEPHLQTEPPEIHPQTEPWPEPGPEPADSGGGSETAPGQLLTEPPSSALTERLEDISARIQLVRQKLSQRLDSQMR</sequence>
<feature type="compositionally biased region" description="Acidic residues" evidence="1">
    <location>
        <begin position="41"/>
        <end position="56"/>
    </location>
</feature>
<reference evidence="2 3" key="1">
    <citation type="submission" date="2019-07" db="EMBL/GenBank/DDBJ databases">
        <title>Draft genome assembly of a fouling barnacle, Amphibalanus amphitrite (Darwin, 1854): The first reference genome for Thecostraca.</title>
        <authorList>
            <person name="Kim W."/>
        </authorList>
    </citation>
    <scope>NUCLEOTIDE SEQUENCE [LARGE SCALE GENOMIC DNA]</scope>
    <source>
        <strain evidence="2">SNU_AA5</strain>
        <tissue evidence="2">Soma without cirri and trophi</tissue>
    </source>
</reference>
<evidence type="ECO:0000313" key="2">
    <source>
        <dbReference type="EMBL" id="KAF0307363.1"/>
    </source>
</evidence>
<evidence type="ECO:0000256" key="1">
    <source>
        <dbReference type="SAM" id="MobiDB-lite"/>
    </source>
</evidence>
<feature type="compositionally biased region" description="Basic and acidic residues" evidence="1">
    <location>
        <begin position="1"/>
        <end position="37"/>
    </location>
</feature>
<accession>A0A6A4WMU0</accession>
<dbReference type="EMBL" id="VIIS01000581">
    <property type="protein sequence ID" value="KAF0307363.1"/>
    <property type="molecule type" value="Genomic_DNA"/>
</dbReference>
<gene>
    <name evidence="2" type="ORF">FJT64_002294</name>
</gene>
<feature type="region of interest" description="Disordered" evidence="1">
    <location>
        <begin position="1"/>
        <end position="114"/>
    </location>
</feature>
<dbReference type="AlphaFoldDB" id="A0A6A4WMU0"/>
<keyword evidence="3" id="KW-1185">Reference proteome</keyword>
<protein>
    <submittedName>
        <fullName evidence="2">Uncharacterized protein</fullName>
    </submittedName>
</protein>
<comment type="caution">
    <text evidence="2">The sequence shown here is derived from an EMBL/GenBank/DDBJ whole genome shotgun (WGS) entry which is preliminary data.</text>
</comment>
<dbReference type="Proteomes" id="UP000440578">
    <property type="component" value="Unassembled WGS sequence"/>
</dbReference>
<evidence type="ECO:0000313" key="3">
    <source>
        <dbReference type="Proteomes" id="UP000440578"/>
    </source>
</evidence>
<proteinExistence type="predicted"/>
<organism evidence="2 3">
    <name type="scientific">Amphibalanus amphitrite</name>
    <name type="common">Striped barnacle</name>
    <name type="synonym">Balanus amphitrite</name>
    <dbReference type="NCBI Taxonomy" id="1232801"/>
    <lineage>
        <taxon>Eukaryota</taxon>
        <taxon>Metazoa</taxon>
        <taxon>Ecdysozoa</taxon>
        <taxon>Arthropoda</taxon>
        <taxon>Crustacea</taxon>
        <taxon>Multicrustacea</taxon>
        <taxon>Cirripedia</taxon>
        <taxon>Thoracica</taxon>
        <taxon>Thoracicalcarea</taxon>
        <taxon>Balanomorpha</taxon>
        <taxon>Balanoidea</taxon>
        <taxon>Balanidae</taxon>
        <taxon>Amphibalaninae</taxon>
        <taxon>Amphibalanus</taxon>
    </lineage>
</organism>
<name>A0A6A4WMU0_AMPAM</name>